<dbReference type="AlphaFoldDB" id="A0A934IRN7"/>
<dbReference type="InterPro" id="IPR027417">
    <property type="entry name" value="P-loop_NTPase"/>
</dbReference>
<dbReference type="SUPFAM" id="SSF52540">
    <property type="entry name" value="P-loop containing nucleoside triphosphate hydrolases"/>
    <property type="match status" value="1"/>
</dbReference>
<dbReference type="RefSeq" id="WP_198883305.1">
    <property type="nucleotide sequence ID" value="NZ_JAEKJA010000015.1"/>
</dbReference>
<name>A0A934IRN7_9HYPH</name>
<organism evidence="1 2">
    <name type="scientific">Acuticoccus mangrovi</name>
    <dbReference type="NCBI Taxonomy" id="2796142"/>
    <lineage>
        <taxon>Bacteria</taxon>
        <taxon>Pseudomonadati</taxon>
        <taxon>Pseudomonadota</taxon>
        <taxon>Alphaproteobacteria</taxon>
        <taxon>Hyphomicrobiales</taxon>
        <taxon>Amorphaceae</taxon>
        <taxon>Acuticoccus</taxon>
    </lineage>
</organism>
<proteinExistence type="predicted"/>
<comment type="caution">
    <text evidence="1">The sequence shown here is derived from an EMBL/GenBank/DDBJ whole genome shotgun (WGS) entry which is preliminary data.</text>
</comment>
<dbReference type="PANTHER" id="PTHR30050">
    <property type="entry name" value="CHROMOSOMAL REPLICATION INITIATOR PROTEIN DNAA"/>
    <property type="match status" value="1"/>
</dbReference>
<dbReference type="Gene3D" id="1.10.8.60">
    <property type="match status" value="1"/>
</dbReference>
<reference evidence="1" key="1">
    <citation type="submission" date="2020-12" db="EMBL/GenBank/DDBJ databases">
        <title>Bacterial taxonomy.</title>
        <authorList>
            <person name="Pan X."/>
        </authorList>
    </citation>
    <scope>NUCLEOTIDE SEQUENCE</scope>
    <source>
        <strain evidence="1">B2012</strain>
    </source>
</reference>
<dbReference type="Gene3D" id="3.40.50.300">
    <property type="entry name" value="P-loop containing nucleotide triphosphate hydrolases"/>
    <property type="match status" value="1"/>
</dbReference>
<dbReference type="GO" id="GO:0006270">
    <property type="term" value="P:DNA replication initiation"/>
    <property type="evidence" value="ECO:0007669"/>
    <property type="project" value="TreeGrafter"/>
</dbReference>
<dbReference type="EMBL" id="JAEKJA010000015">
    <property type="protein sequence ID" value="MBJ3777398.1"/>
    <property type="molecule type" value="Genomic_DNA"/>
</dbReference>
<sequence>MIQLALDLAPVTTPPATVITPSNEDAYRVLDDWPRWPHPVAMVGGPSGSGKSHLAAVFAERVGGRLVEGAELAAADAVELARTAVAVDDMEAADERALFHLINAVRAAGTTLLLTGSRAGVRLPDLASRLRAVPEVMLDAPDDALMRRVIMETFMERQLPVDPAVVNYLLMRMERTLHAARAVVEEIDRRGLAERRAPTRPLAARVLRESGSPSDDIVP</sequence>
<dbReference type="GO" id="GO:0005886">
    <property type="term" value="C:plasma membrane"/>
    <property type="evidence" value="ECO:0007669"/>
    <property type="project" value="TreeGrafter"/>
</dbReference>
<dbReference type="Proteomes" id="UP000609531">
    <property type="component" value="Unassembled WGS sequence"/>
</dbReference>
<dbReference type="PANTHER" id="PTHR30050:SF5">
    <property type="entry name" value="DNAA REGULATORY INACTIVATOR HDA"/>
    <property type="match status" value="1"/>
</dbReference>
<evidence type="ECO:0000313" key="2">
    <source>
        <dbReference type="Proteomes" id="UP000609531"/>
    </source>
</evidence>
<dbReference type="GO" id="GO:0003688">
    <property type="term" value="F:DNA replication origin binding"/>
    <property type="evidence" value="ECO:0007669"/>
    <property type="project" value="TreeGrafter"/>
</dbReference>
<accession>A0A934IRN7</accession>
<gene>
    <name evidence="1" type="ORF">JCR33_16950</name>
</gene>
<protein>
    <submittedName>
        <fullName evidence="1">Chromosomal replication initiator DnaA</fullName>
    </submittedName>
</protein>
<evidence type="ECO:0000313" key="1">
    <source>
        <dbReference type="EMBL" id="MBJ3777398.1"/>
    </source>
</evidence>
<keyword evidence="2" id="KW-1185">Reference proteome</keyword>